<proteinExistence type="predicted"/>
<dbReference type="EMBL" id="CAJOBC010074295">
    <property type="protein sequence ID" value="CAF4253264.1"/>
    <property type="molecule type" value="Genomic_DNA"/>
</dbReference>
<dbReference type="OrthoDB" id="10068408at2759"/>
<keyword evidence="3" id="KW-1185">Reference proteome</keyword>
<dbReference type="AlphaFoldDB" id="A0A815ISH3"/>
<dbReference type="Proteomes" id="UP000681722">
    <property type="component" value="Unassembled WGS sequence"/>
</dbReference>
<gene>
    <name evidence="1" type="ORF">GPM918_LOCUS31747</name>
    <name evidence="2" type="ORF">SRO942_LOCUS32397</name>
</gene>
<comment type="caution">
    <text evidence="1">The sequence shown here is derived from an EMBL/GenBank/DDBJ whole genome shotgun (WGS) entry which is preliminary data.</text>
</comment>
<accession>A0A815ISH3</accession>
<evidence type="ECO:0000313" key="2">
    <source>
        <dbReference type="EMBL" id="CAF4253264.1"/>
    </source>
</evidence>
<name>A0A815ISH3_9BILA</name>
<evidence type="ECO:0000313" key="1">
    <source>
        <dbReference type="EMBL" id="CAF1368737.1"/>
    </source>
</evidence>
<dbReference type="Proteomes" id="UP000663829">
    <property type="component" value="Unassembled WGS sequence"/>
</dbReference>
<evidence type="ECO:0000313" key="3">
    <source>
        <dbReference type="Proteomes" id="UP000663829"/>
    </source>
</evidence>
<sequence>MEPLNPEHQTQSVLKQITTGIMTGIANQKIKGLSSLLQITDAMKALDELTKFVPEFIENFNKQQQQVNTETKNVVTDTTTQIKTKEEKETNNDYTLSFDAEKSEMDIDININQNNEEKVKLDKEKKTSEGLRKILATSVSINMCNIIKNKLITPVTHTGIDYGMRKVTAGIDKTFKDKEALAKAHGMIDDLKHGGEAGLPHLGALSDAAGKPIKVLDENGNVIRIVGEDKGGEPVEVQYFKPNENNLSGHWTLPGGKEPEGNYTGQNNCLFDVVGSQIGIDSNVLRENTNIERLEYYKKDALTMGGAKLYNGVVTIDEAELDTIIELVNADGYDTKRKKETPQDYNLINAKDDDGNDVQLAKHHIIPESQIKKDLKKFVNANKGDKKKLLREFNDYLNHPHNSLGKSVFIKHVGLDKTDEVLGSEHLVAGGVLVAASWHPNNLRVGPEGALRSDEPTVIKTEYEIDRAVAGKDTRIEKILDNYVKQKDNNNVINILRTQNQLTNKVDQYGWSKIQNTKSSKPSYRVNDKQNIGKITKLFTRNRDDRRKFNIQTGTFL</sequence>
<reference evidence="1" key="1">
    <citation type="submission" date="2021-02" db="EMBL/GenBank/DDBJ databases">
        <authorList>
            <person name="Nowell W R."/>
        </authorList>
    </citation>
    <scope>NUCLEOTIDE SEQUENCE</scope>
</reference>
<protein>
    <submittedName>
        <fullName evidence="1">Uncharacterized protein</fullName>
    </submittedName>
</protein>
<organism evidence="1 3">
    <name type="scientific">Didymodactylos carnosus</name>
    <dbReference type="NCBI Taxonomy" id="1234261"/>
    <lineage>
        <taxon>Eukaryota</taxon>
        <taxon>Metazoa</taxon>
        <taxon>Spiralia</taxon>
        <taxon>Gnathifera</taxon>
        <taxon>Rotifera</taxon>
        <taxon>Eurotatoria</taxon>
        <taxon>Bdelloidea</taxon>
        <taxon>Philodinida</taxon>
        <taxon>Philodinidae</taxon>
        <taxon>Didymodactylos</taxon>
    </lineage>
</organism>
<dbReference type="EMBL" id="CAJNOQ010015801">
    <property type="protein sequence ID" value="CAF1368737.1"/>
    <property type="molecule type" value="Genomic_DNA"/>
</dbReference>